<reference evidence="1" key="1">
    <citation type="submission" date="2022-02" db="EMBL/GenBank/DDBJ databases">
        <authorList>
            <person name="Giguere J D."/>
        </authorList>
    </citation>
    <scope>NUCLEOTIDE SEQUENCE</scope>
    <source>
        <strain evidence="1">CCAP 1055/1</strain>
    </source>
</reference>
<proteinExistence type="predicted"/>
<sequence length="295" mass="33165">MMVAAIRTNHKRRRQTYPMPQLRSLIILVAAEIASSRNTVSSFVATPRPLLLAPSLATYSTTKPPECTVHDVADLNCISQQLGYLPTNFVGVSARNADRVPVAIQTYPLFGGAPRRQIKTSASMPNTQLRTLGTPFPTLYWLTCPIISKAIANLEGQGHVQRIQQIVRECDDLTQRLWTCHAEYAENRWDSLTQIDRSVLENSDESSRIRDMLQYSGIAGTNVTRVVVRTARENDGNPRRNEPASGWQPSIKCLHTHYAHFRSTTFSNQVKKPTINPVGEMVEELLRLEFPEVLL</sequence>
<dbReference type="AlphaFoldDB" id="A0A8J9TBI4"/>
<accession>A0A8J9TBI4</accession>
<dbReference type="PANTHER" id="PTHR37163:SF1">
    <property type="entry name" value="DUF501 DOMAIN-CONTAINING PROTEIN"/>
    <property type="match status" value="1"/>
</dbReference>
<evidence type="ECO:0000313" key="1">
    <source>
        <dbReference type="EMBL" id="CAG9288570.1"/>
    </source>
</evidence>
<dbReference type="PANTHER" id="PTHR37163">
    <property type="entry name" value="CONSERVED PROTEIN"/>
    <property type="match status" value="1"/>
</dbReference>
<gene>
    <name evidence="1" type="ORF">PTTT1_LOCUS38951</name>
</gene>
<dbReference type="Pfam" id="PF04417">
    <property type="entry name" value="DUF501"/>
    <property type="match status" value="1"/>
</dbReference>
<dbReference type="Proteomes" id="UP000836788">
    <property type="component" value="Chromosome 3"/>
</dbReference>
<dbReference type="EMBL" id="OU594944">
    <property type="protein sequence ID" value="CAG9288570.1"/>
    <property type="molecule type" value="Genomic_DNA"/>
</dbReference>
<organism evidence="1">
    <name type="scientific">Phaeodactylum tricornutum</name>
    <name type="common">Diatom</name>
    <dbReference type="NCBI Taxonomy" id="2850"/>
    <lineage>
        <taxon>Eukaryota</taxon>
        <taxon>Sar</taxon>
        <taxon>Stramenopiles</taxon>
        <taxon>Ochrophyta</taxon>
        <taxon>Bacillariophyta</taxon>
        <taxon>Bacillariophyceae</taxon>
        <taxon>Bacillariophycidae</taxon>
        <taxon>Naviculales</taxon>
        <taxon>Phaeodactylaceae</taxon>
        <taxon>Phaeodactylum</taxon>
    </lineage>
</organism>
<protein>
    <submittedName>
        <fullName evidence="1">Uncharacterized protein</fullName>
    </submittedName>
</protein>
<name>A0A8J9TBI4_PHATR</name>
<dbReference type="InterPro" id="IPR007511">
    <property type="entry name" value="DUF501"/>
</dbReference>